<organism evidence="2">
    <name type="scientific">bioreactor metagenome</name>
    <dbReference type="NCBI Taxonomy" id="1076179"/>
    <lineage>
        <taxon>unclassified sequences</taxon>
        <taxon>metagenomes</taxon>
        <taxon>ecological metagenomes</taxon>
    </lineage>
</organism>
<reference evidence="2" key="1">
    <citation type="submission" date="2019-08" db="EMBL/GenBank/DDBJ databases">
        <authorList>
            <person name="Kucharzyk K."/>
            <person name="Murdoch R.W."/>
            <person name="Higgins S."/>
            <person name="Loffler F."/>
        </authorList>
    </citation>
    <scope>NUCLEOTIDE SEQUENCE</scope>
</reference>
<evidence type="ECO:0000313" key="2">
    <source>
        <dbReference type="EMBL" id="MPL70029.1"/>
    </source>
</evidence>
<keyword evidence="1" id="KW-0472">Membrane</keyword>
<dbReference type="EMBL" id="VSSQ01000050">
    <property type="protein sequence ID" value="MPL70029.1"/>
    <property type="molecule type" value="Genomic_DNA"/>
</dbReference>
<evidence type="ECO:0000256" key="1">
    <source>
        <dbReference type="SAM" id="Phobius"/>
    </source>
</evidence>
<gene>
    <name evidence="2" type="ORF">SDC9_15780</name>
</gene>
<keyword evidence="1" id="KW-1133">Transmembrane helix</keyword>
<keyword evidence="1" id="KW-0812">Transmembrane</keyword>
<dbReference type="AlphaFoldDB" id="A0A644TTR4"/>
<feature type="transmembrane region" description="Helical" evidence="1">
    <location>
        <begin position="36"/>
        <end position="54"/>
    </location>
</feature>
<comment type="caution">
    <text evidence="2">The sequence shown here is derived from an EMBL/GenBank/DDBJ whole genome shotgun (WGS) entry which is preliminary data.</text>
</comment>
<accession>A0A644TTR4</accession>
<protein>
    <submittedName>
        <fullName evidence="2">Uncharacterized protein</fullName>
    </submittedName>
</protein>
<proteinExistence type="predicted"/>
<feature type="transmembrane region" description="Helical" evidence="1">
    <location>
        <begin position="12"/>
        <end position="30"/>
    </location>
</feature>
<name>A0A644TTR4_9ZZZZ</name>
<sequence length="64" mass="7386">MEDSKFTFNPWLFAGFISMLLAVVLFYFAIINFTASISLIALSIVFDIISIIQYKKKSKEKNEE</sequence>